<evidence type="ECO:0000313" key="9">
    <source>
        <dbReference type="Proteomes" id="UP000649179"/>
    </source>
</evidence>
<sequence>MTRGAAPRRPGHSLVPARRAVAALATLAALGLAACSPTSGTDGPDEPDEHSTKTMEQAVGDIQRMRQDMVEALDAKLERRSWGLDPSKEPTIDRSGCSGISDSETGEVAYLPIWGPDRAYPRDEWRQATTIVAEVGRRYGFDKVGTTIDNAEILSIDGRAPDGGTYTFGLGANGALSIATGCYEWKKTPRGTPPDLPSE</sequence>
<evidence type="ECO:0000256" key="5">
    <source>
        <dbReference type="ARBA" id="ARBA00023139"/>
    </source>
</evidence>
<keyword evidence="3" id="KW-0732">Signal</keyword>
<protein>
    <submittedName>
        <fullName evidence="8">Uncharacterized protein</fullName>
    </submittedName>
</protein>
<evidence type="ECO:0000256" key="7">
    <source>
        <dbReference type="SAM" id="MobiDB-lite"/>
    </source>
</evidence>
<dbReference type="InterPro" id="IPR032018">
    <property type="entry name" value="LppA/LppB/LprP"/>
</dbReference>
<keyword evidence="4" id="KW-0472">Membrane</keyword>
<accession>A0A917F5T0</accession>
<keyword evidence="2" id="KW-1003">Cell membrane</keyword>
<evidence type="ECO:0000256" key="1">
    <source>
        <dbReference type="ARBA" id="ARBA00004193"/>
    </source>
</evidence>
<comment type="subcellular location">
    <subcellularLocation>
        <location evidence="1">Cell membrane</location>
        <topology evidence="1">Lipid-anchor</topology>
    </subcellularLocation>
</comment>
<comment type="caution">
    <text evidence="8">The sequence shown here is derived from an EMBL/GenBank/DDBJ whole genome shotgun (WGS) entry which is preliminary data.</text>
</comment>
<name>A0A917F5T0_9ACTN</name>
<dbReference type="AlphaFoldDB" id="A0A917F5T0"/>
<organism evidence="8 9">
    <name type="scientific">Marmoricola endophyticus</name>
    <dbReference type="NCBI Taxonomy" id="2040280"/>
    <lineage>
        <taxon>Bacteria</taxon>
        <taxon>Bacillati</taxon>
        <taxon>Actinomycetota</taxon>
        <taxon>Actinomycetes</taxon>
        <taxon>Propionibacteriales</taxon>
        <taxon>Nocardioidaceae</taxon>
        <taxon>Marmoricola</taxon>
    </lineage>
</organism>
<dbReference type="GO" id="GO:0005886">
    <property type="term" value="C:plasma membrane"/>
    <property type="evidence" value="ECO:0007669"/>
    <property type="project" value="UniProtKB-SubCell"/>
</dbReference>
<evidence type="ECO:0000256" key="3">
    <source>
        <dbReference type="ARBA" id="ARBA00022729"/>
    </source>
</evidence>
<keyword evidence="9" id="KW-1185">Reference proteome</keyword>
<keyword evidence="5" id="KW-0564">Palmitate</keyword>
<dbReference type="Pfam" id="PF16708">
    <property type="entry name" value="LppA"/>
    <property type="match status" value="1"/>
</dbReference>
<dbReference type="RefSeq" id="WP_188779671.1">
    <property type="nucleotide sequence ID" value="NZ_BMKQ01000001.1"/>
</dbReference>
<reference evidence="8" key="2">
    <citation type="submission" date="2020-09" db="EMBL/GenBank/DDBJ databases">
        <authorList>
            <person name="Sun Q."/>
            <person name="Zhou Y."/>
        </authorList>
    </citation>
    <scope>NUCLEOTIDE SEQUENCE</scope>
    <source>
        <strain evidence="8">CGMCC 1.16067</strain>
    </source>
</reference>
<evidence type="ECO:0000256" key="6">
    <source>
        <dbReference type="ARBA" id="ARBA00023288"/>
    </source>
</evidence>
<dbReference type="Gene3D" id="3.30.2030.20">
    <property type="match status" value="1"/>
</dbReference>
<feature type="region of interest" description="Disordered" evidence="7">
    <location>
        <begin position="36"/>
        <end position="55"/>
    </location>
</feature>
<dbReference type="EMBL" id="BMKQ01000001">
    <property type="protein sequence ID" value="GGF46317.1"/>
    <property type="molecule type" value="Genomic_DNA"/>
</dbReference>
<evidence type="ECO:0000256" key="2">
    <source>
        <dbReference type="ARBA" id="ARBA00022475"/>
    </source>
</evidence>
<gene>
    <name evidence="8" type="ORF">GCM10011519_20340</name>
</gene>
<dbReference type="PROSITE" id="PS51257">
    <property type="entry name" value="PROKAR_LIPOPROTEIN"/>
    <property type="match status" value="1"/>
</dbReference>
<keyword evidence="6" id="KW-0449">Lipoprotein</keyword>
<proteinExistence type="predicted"/>
<evidence type="ECO:0000313" key="8">
    <source>
        <dbReference type="EMBL" id="GGF46317.1"/>
    </source>
</evidence>
<reference evidence="8" key="1">
    <citation type="journal article" date="2014" name="Int. J. Syst. Evol. Microbiol.">
        <title>Complete genome sequence of Corynebacterium casei LMG S-19264T (=DSM 44701T), isolated from a smear-ripened cheese.</title>
        <authorList>
            <consortium name="US DOE Joint Genome Institute (JGI-PGF)"/>
            <person name="Walter F."/>
            <person name="Albersmeier A."/>
            <person name="Kalinowski J."/>
            <person name="Ruckert C."/>
        </authorList>
    </citation>
    <scope>NUCLEOTIDE SEQUENCE</scope>
    <source>
        <strain evidence="8">CGMCC 1.16067</strain>
    </source>
</reference>
<evidence type="ECO:0000256" key="4">
    <source>
        <dbReference type="ARBA" id="ARBA00023136"/>
    </source>
</evidence>
<dbReference type="Proteomes" id="UP000649179">
    <property type="component" value="Unassembled WGS sequence"/>
</dbReference>